<evidence type="ECO:0000313" key="3">
    <source>
        <dbReference type="Proteomes" id="UP000050902"/>
    </source>
</evidence>
<comment type="caution">
    <text evidence="2">The sequence shown here is derived from an EMBL/GenBank/DDBJ whole genome shotgun (WGS) entry which is preliminary data.</text>
</comment>
<evidence type="ECO:0000313" key="2">
    <source>
        <dbReference type="EMBL" id="KRG54351.1"/>
    </source>
</evidence>
<keyword evidence="3" id="KW-1185">Reference proteome</keyword>
<dbReference type="InterPro" id="IPR018720">
    <property type="entry name" value="DUF2249"/>
</dbReference>
<dbReference type="EMBL" id="LDJG01000032">
    <property type="protein sequence ID" value="KRG54351.1"/>
    <property type="molecule type" value="Genomic_DNA"/>
</dbReference>
<organism evidence="2 3">
    <name type="scientific">Stenotrophomonas nitritireducens</name>
    <dbReference type="NCBI Taxonomy" id="83617"/>
    <lineage>
        <taxon>Bacteria</taxon>
        <taxon>Pseudomonadati</taxon>
        <taxon>Pseudomonadota</taxon>
        <taxon>Gammaproteobacteria</taxon>
        <taxon>Lysobacterales</taxon>
        <taxon>Lysobacteraceae</taxon>
        <taxon>Stenotrophomonas</taxon>
    </lineage>
</organism>
<accession>A0ABR5NG50</accession>
<gene>
    <name evidence="2" type="ORF">ABB22_16220</name>
</gene>
<reference evidence="2 3" key="1">
    <citation type="submission" date="2015-05" db="EMBL/GenBank/DDBJ databases">
        <title>Genome sequencing and analysis of members of genus Stenotrophomonas.</title>
        <authorList>
            <person name="Patil P.P."/>
            <person name="Midha S."/>
            <person name="Patil P.B."/>
        </authorList>
    </citation>
    <scope>NUCLEOTIDE SEQUENCE [LARGE SCALE GENOMIC DNA]</scope>
    <source>
        <strain evidence="2 3">DSM 12575</strain>
    </source>
</reference>
<name>A0ABR5NG50_9GAMM</name>
<dbReference type="SUPFAM" id="SSF64307">
    <property type="entry name" value="SirA-like"/>
    <property type="match status" value="1"/>
</dbReference>
<dbReference type="Proteomes" id="UP000050902">
    <property type="component" value="Unassembled WGS sequence"/>
</dbReference>
<protein>
    <recommendedName>
        <fullName evidence="1">DUF2249 domain-containing protein</fullName>
    </recommendedName>
</protein>
<dbReference type="InterPro" id="IPR036868">
    <property type="entry name" value="TusA-like_sf"/>
</dbReference>
<dbReference type="Pfam" id="PF10006">
    <property type="entry name" value="DUF2249"/>
    <property type="match status" value="1"/>
</dbReference>
<feature type="domain" description="DUF2249" evidence="1">
    <location>
        <begin position="16"/>
        <end position="74"/>
    </location>
</feature>
<proteinExistence type="predicted"/>
<sequence length="93" mass="9985">MAAVAGQLDPPPTLRLDLRGLPAPQPMEHILARLHTLQPGQVLVALTPLYPAPLLPMLEQLGFACDARATDDGARLLICRAAERHLLDDPPAP</sequence>
<evidence type="ECO:0000259" key="1">
    <source>
        <dbReference type="Pfam" id="PF10006"/>
    </source>
</evidence>